<evidence type="ECO:0000313" key="2">
    <source>
        <dbReference type="Proteomes" id="UP000573327"/>
    </source>
</evidence>
<sequence length="269" mass="29613">MIEVLAGILAEELAEEPLTAWDLHGAVGTALTLARKRGLLDPEAEEIDTWNAYVGAMQASSAVFAAVVAEGPVECRLGRRGVREIPAVGPQYFTDAGSWVDAFWLSVICREPQRLDLLSTVPISVLRDSGAQFDEYIYAWAGALQAYRRKAPELMELLLAAIEGTDPDVARVADREVLLKLLYPPIAALNQLVQRDGEKFNAALARGLELHREYWTADEDRVEDSNGFVSLPLLAIACLAHDSGLPVEVQSDYLPKHLLLRSWVGEYDT</sequence>
<keyword evidence="2" id="KW-1185">Reference proteome</keyword>
<protein>
    <recommendedName>
        <fullName evidence="3">Immunity 49 family protein</fullName>
    </recommendedName>
</protein>
<dbReference type="InterPro" id="IPR029074">
    <property type="entry name" value="Imm49"/>
</dbReference>
<dbReference type="Pfam" id="PF15575">
    <property type="entry name" value="Imm49"/>
    <property type="match status" value="1"/>
</dbReference>
<organism evidence="1 2">
    <name type="scientific">Kitasatospora gansuensis</name>
    <dbReference type="NCBI Taxonomy" id="258050"/>
    <lineage>
        <taxon>Bacteria</taxon>
        <taxon>Bacillati</taxon>
        <taxon>Actinomycetota</taxon>
        <taxon>Actinomycetes</taxon>
        <taxon>Kitasatosporales</taxon>
        <taxon>Streptomycetaceae</taxon>
        <taxon>Kitasatospora</taxon>
    </lineage>
</organism>
<comment type="caution">
    <text evidence="1">The sequence shown here is derived from an EMBL/GenBank/DDBJ whole genome shotgun (WGS) entry which is preliminary data.</text>
</comment>
<evidence type="ECO:0000313" key="1">
    <source>
        <dbReference type="EMBL" id="MBB4950024.1"/>
    </source>
</evidence>
<evidence type="ECO:0008006" key="3">
    <source>
        <dbReference type="Google" id="ProtNLM"/>
    </source>
</evidence>
<accession>A0A7W7WKT3</accession>
<reference evidence="1 2" key="1">
    <citation type="submission" date="2020-08" db="EMBL/GenBank/DDBJ databases">
        <title>Sequencing the genomes of 1000 actinobacteria strains.</title>
        <authorList>
            <person name="Klenk H.-P."/>
        </authorList>
    </citation>
    <scope>NUCLEOTIDE SEQUENCE [LARGE SCALE GENOMIC DNA]</scope>
    <source>
        <strain evidence="1 2">DSM 44786</strain>
    </source>
</reference>
<dbReference type="AlphaFoldDB" id="A0A7W7WKT3"/>
<dbReference type="EMBL" id="JACHJR010000001">
    <property type="protein sequence ID" value="MBB4950024.1"/>
    <property type="molecule type" value="Genomic_DNA"/>
</dbReference>
<gene>
    <name evidence="1" type="ORF">F4556_005559</name>
</gene>
<dbReference type="Proteomes" id="UP000573327">
    <property type="component" value="Unassembled WGS sequence"/>
</dbReference>
<proteinExistence type="predicted"/>
<name>A0A7W7WKT3_9ACTN</name>
<dbReference type="RefSeq" id="WP_184920813.1">
    <property type="nucleotide sequence ID" value="NZ_JACHJR010000001.1"/>
</dbReference>